<dbReference type="InterPro" id="IPR001296">
    <property type="entry name" value="Glyco_trans_1"/>
</dbReference>
<evidence type="ECO:0000313" key="6">
    <source>
        <dbReference type="EMBL" id="SNY67674.1"/>
    </source>
</evidence>
<evidence type="ECO:0000313" key="7">
    <source>
        <dbReference type="Proteomes" id="UP000219612"/>
    </source>
</evidence>
<keyword evidence="2 6" id="KW-0808">Transferase</keyword>
<proteinExistence type="predicted"/>
<dbReference type="PANTHER" id="PTHR45947">
    <property type="entry name" value="SULFOQUINOVOSYL TRANSFERASE SQD2"/>
    <property type="match status" value="1"/>
</dbReference>
<evidence type="ECO:0000256" key="1">
    <source>
        <dbReference type="ARBA" id="ARBA00022676"/>
    </source>
</evidence>
<dbReference type="EMBL" id="OBDY01000032">
    <property type="protein sequence ID" value="SNY67674.1"/>
    <property type="molecule type" value="Genomic_DNA"/>
</dbReference>
<dbReference type="AlphaFoldDB" id="A0A285K534"/>
<dbReference type="Pfam" id="PF13579">
    <property type="entry name" value="Glyco_trans_4_4"/>
    <property type="match status" value="1"/>
</dbReference>
<evidence type="ECO:0000259" key="5">
    <source>
        <dbReference type="Pfam" id="PF13579"/>
    </source>
</evidence>
<dbReference type="RefSeq" id="WP_245923731.1">
    <property type="nucleotide sequence ID" value="NZ_OBDY01000032.1"/>
</dbReference>
<dbReference type="GO" id="GO:1901137">
    <property type="term" value="P:carbohydrate derivative biosynthetic process"/>
    <property type="evidence" value="ECO:0007669"/>
    <property type="project" value="UniProtKB-ARBA"/>
</dbReference>
<feature type="domain" description="Glycosyltransferase subfamily 4-like N-terminal" evidence="5">
    <location>
        <begin position="15"/>
        <end position="172"/>
    </location>
</feature>
<feature type="domain" description="Glycosyl transferase family 1" evidence="4">
    <location>
        <begin position="195"/>
        <end position="350"/>
    </location>
</feature>
<feature type="region of interest" description="Disordered" evidence="3">
    <location>
        <begin position="366"/>
        <end position="386"/>
    </location>
</feature>
<name>A0A285K534_9ACTN</name>
<organism evidence="6 7">
    <name type="scientific">Paractinoplanes atraurantiacus</name>
    <dbReference type="NCBI Taxonomy" id="1036182"/>
    <lineage>
        <taxon>Bacteria</taxon>
        <taxon>Bacillati</taxon>
        <taxon>Actinomycetota</taxon>
        <taxon>Actinomycetes</taxon>
        <taxon>Micromonosporales</taxon>
        <taxon>Micromonosporaceae</taxon>
        <taxon>Paractinoplanes</taxon>
    </lineage>
</organism>
<dbReference type="SUPFAM" id="SSF53756">
    <property type="entry name" value="UDP-Glycosyltransferase/glycogen phosphorylase"/>
    <property type="match status" value="1"/>
</dbReference>
<dbReference type="GO" id="GO:0016757">
    <property type="term" value="F:glycosyltransferase activity"/>
    <property type="evidence" value="ECO:0007669"/>
    <property type="project" value="UniProtKB-KW"/>
</dbReference>
<dbReference type="InterPro" id="IPR050194">
    <property type="entry name" value="Glycosyltransferase_grp1"/>
</dbReference>
<keyword evidence="1 6" id="KW-0328">Glycosyltransferase</keyword>
<evidence type="ECO:0000259" key="4">
    <source>
        <dbReference type="Pfam" id="PF00534"/>
    </source>
</evidence>
<reference evidence="6 7" key="1">
    <citation type="submission" date="2017-09" db="EMBL/GenBank/DDBJ databases">
        <authorList>
            <person name="Ehlers B."/>
            <person name="Leendertz F.H."/>
        </authorList>
    </citation>
    <scope>NUCLEOTIDE SEQUENCE [LARGE SCALE GENOMIC DNA]</scope>
    <source>
        <strain evidence="6 7">CGMCC 4.6857</strain>
    </source>
</reference>
<feature type="compositionally biased region" description="Polar residues" evidence="3">
    <location>
        <begin position="374"/>
        <end position="386"/>
    </location>
</feature>
<evidence type="ECO:0000256" key="2">
    <source>
        <dbReference type="ARBA" id="ARBA00022679"/>
    </source>
</evidence>
<dbReference type="Pfam" id="PF00534">
    <property type="entry name" value="Glycos_transf_1"/>
    <property type="match status" value="1"/>
</dbReference>
<keyword evidence="7" id="KW-1185">Reference proteome</keyword>
<dbReference type="PANTHER" id="PTHR45947:SF3">
    <property type="entry name" value="SULFOQUINOVOSYL TRANSFERASE SQD2"/>
    <property type="match status" value="1"/>
</dbReference>
<gene>
    <name evidence="6" type="ORF">SAMN05421748_1321</name>
</gene>
<dbReference type="InterPro" id="IPR028098">
    <property type="entry name" value="Glyco_trans_4-like_N"/>
</dbReference>
<sequence>MRIVRVANFVMPRSGGLRTALRHLGAGYRAAGHDPVLIIPGPDFSDEDTDQGRVITLPGPLVPRMGGYRLLLDRARLSSTLKSLRPDRLEVSDRTTLRWLGRWAKRHDVPSMMVSHESLAGLLRLFGPAPARRVGDMLNARSAADHDQIVCTTAWAAAEFERLATTNLTRVPLGVDLERFTPTNHNPELRSRWSAQDDVLLLHCGRLSPEKKPRRSLEALHHLRKAGVPAVLLVAGTGPLRATLQSEAADRTLPVRFLGHITNQQELASLLATVDAAIAPGPIETFGLAALETLASGTPVVVSSESALPEVIGPPGPAGLAAPGEGPAYAEALLQLLSLPEPTRRAAARSRAEHFPWQASVDGFLQAHKAATPKPSQNTPRKISAP</sequence>
<accession>A0A285K534</accession>
<dbReference type="Proteomes" id="UP000219612">
    <property type="component" value="Unassembled WGS sequence"/>
</dbReference>
<dbReference type="Gene3D" id="3.40.50.2000">
    <property type="entry name" value="Glycogen Phosphorylase B"/>
    <property type="match status" value="2"/>
</dbReference>
<evidence type="ECO:0000256" key="3">
    <source>
        <dbReference type="SAM" id="MobiDB-lite"/>
    </source>
</evidence>
<protein>
    <submittedName>
        <fullName evidence="6">Alpha-1,6-mannosyltransferase</fullName>
    </submittedName>
</protein>